<organism evidence="1 4">
    <name type="scientific">Rhizophagus irregularis</name>
    <dbReference type="NCBI Taxonomy" id="588596"/>
    <lineage>
        <taxon>Eukaryota</taxon>
        <taxon>Fungi</taxon>
        <taxon>Fungi incertae sedis</taxon>
        <taxon>Mucoromycota</taxon>
        <taxon>Glomeromycotina</taxon>
        <taxon>Glomeromycetes</taxon>
        <taxon>Glomerales</taxon>
        <taxon>Glomeraceae</taxon>
        <taxon>Rhizophagus</taxon>
    </lineage>
</organism>
<dbReference type="InterPro" id="IPR011333">
    <property type="entry name" value="SKP1/BTB/POZ_sf"/>
</dbReference>
<dbReference type="AlphaFoldDB" id="A0A2N0Q229"/>
<dbReference type="Proteomes" id="UP000232688">
    <property type="component" value="Unassembled WGS sequence"/>
</dbReference>
<dbReference type="Proteomes" id="UP000232722">
    <property type="component" value="Unassembled WGS sequence"/>
</dbReference>
<dbReference type="VEuPathDB" id="FungiDB:RhiirFUN_023729"/>
<sequence length="163" mass="19104">MFCGGLSESTESKIEVMIKDIRPEVFRVLLRWLYGQPFEEATKSTLRNPEEFNKTDQECYETYYLSFLINMLKATDIYGVERLKDEVEDIIITGPFISVCNVIEILLWSKECKATQLKNHCKQYIELNKELVIEQRLEFCANAASEQERLEESEMLKLLLSDK</sequence>
<reference evidence="1 4" key="1">
    <citation type="submission" date="2016-04" db="EMBL/GenBank/DDBJ databases">
        <title>Genome analyses suggest a sexual origin of heterokaryosis in a supposedly ancient asexual fungus.</title>
        <authorList>
            <person name="Ropars J."/>
            <person name="Sedzielewska K."/>
            <person name="Noel J."/>
            <person name="Charron P."/>
            <person name="Farinelli L."/>
            <person name="Marton T."/>
            <person name="Kruger M."/>
            <person name="Pelin A."/>
            <person name="Brachmann A."/>
            <person name="Corradi N."/>
        </authorList>
    </citation>
    <scope>NUCLEOTIDE SEQUENCE [LARGE SCALE GENOMIC DNA]</scope>
    <source>
        <strain evidence="1 4">A5</strain>
    </source>
</reference>
<accession>A0A2N0Q229</accession>
<gene>
    <name evidence="2" type="ORF">RhiirA1_421055</name>
    <name evidence="1" type="ORF">RhiirA5_352054</name>
</gene>
<reference evidence="2 3" key="3">
    <citation type="submission" date="2017-10" db="EMBL/GenBank/DDBJ databases">
        <title>Extensive intraspecific genome diversity in a model arbuscular mycorrhizal fungus.</title>
        <authorList>
            <person name="Chen E.C.H."/>
            <person name="Morin E."/>
            <person name="Baudet D."/>
            <person name="Noel J."/>
            <person name="Ndikumana S."/>
            <person name="Charron P."/>
            <person name="St-Onge C."/>
            <person name="Giorgi J."/>
            <person name="Grigoriev I.V."/>
            <person name="Roux C."/>
            <person name="Martin F.M."/>
            <person name="Corradi N."/>
        </authorList>
    </citation>
    <scope>NUCLEOTIDE SEQUENCE [LARGE SCALE GENOMIC DNA]</scope>
    <source>
        <strain evidence="2 3">A1</strain>
    </source>
</reference>
<evidence type="ECO:0000313" key="4">
    <source>
        <dbReference type="Proteomes" id="UP000232722"/>
    </source>
</evidence>
<dbReference type="EMBL" id="LLXH01000592">
    <property type="protein sequence ID" value="PKC64890.1"/>
    <property type="molecule type" value="Genomic_DNA"/>
</dbReference>
<dbReference type="Gene3D" id="3.30.710.10">
    <property type="entry name" value="Potassium Channel Kv1.1, Chain A"/>
    <property type="match status" value="1"/>
</dbReference>
<dbReference type="EMBL" id="LLXJ01000209">
    <property type="protein sequence ID" value="PKC13095.1"/>
    <property type="molecule type" value="Genomic_DNA"/>
</dbReference>
<evidence type="ECO:0000313" key="3">
    <source>
        <dbReference type="Proteomes" id="UP000232688"/>
    </source>
</evidence>
<evidence type="ECO:0008006" key="5">
    <source>
        <dbReference type="Google" id="ProtNLM"/>
    </source>
</evidence>
<reference evidence="2 3" key="4">
    <citation type="submission" date="2017-10" db="EMBL/GenBank/DDBJ databases">
        <title>Genome analyses suggest a sexual origin of heterokaryosis in a supposedly ancient asexual fungus.</title>
        <authorList>
            <person name="Corradi N."/>
            <person name="Sedzielewska K."/>
            <person name="Noel J."/>
            <person name="Charron P."/>
            <person name="Farinelli L."/>
            <person name="Marton T."/>
            <person name="Kruger M."/>
            <person name="Pelin A."/>
            <person name="Brachmann A."/>
            <person name="Corradi N."/>
        </authorList>
    </citation>
    <scope>NUCLEOTIDE SEQUENCE [LARGE SCALE GENOMIC DNA]</scope>
    <source>
        <strain evidence="2 3">A1</strain>
    </source>
</reference>
<dbReference type="PANTHER" id="PTHR24413">
    <property type="entry name" value="SPECKLE-TYPE POZ PROTEIN"/>
    <property type="match status" value="1"/>
</dbReference>
<evidence type="ECO:0000313" key="1">
    <source>
        <dbReference type="EMBL" id="PKC13095.1"/>
    </source>
</evidence>
<proteinExistence type="predicted"/>
<dbReference type="CDD" id="cd18186">
    <property type="entry name" value="BTB_POZ_ZBTB_KLHL-like"/>
    <property type="match status" value="1"/>
</dbReference>
<dbReference type="SUPFAM" id="SSF54695">
    <property type="entry name" value="POZ domain"/>
    <property type="match status" value="1"/>
</dbReference>
<dbReference type="VEuPathDB" id="FungiDB:FUN_003163"/>
<dbReference type="VEuPathDB" id="FungiDB:RhiirA1_421055"/>
<name>A0A2N0Q229_9GLOM</name>
<protein>
    <recommendedName>
        <fullName evidence="5">BTB domain-containing protein</fullName>
    </recommendedName>
</protein>
<reference evidence="1 4" key="2">
    <citation type="submission" date="2017-09" db="EMBL/GenBank/DDBJ databases">
        <title>Extensive intraspecific genome diversity in a model arbuscular mycorrhizal fungus.</title>
        <authorList>
            <person name="Chen E.C."/>
            <person name="Morin E."/>
            <person name="Beaudet D."/>
            <person name="Noel J."/>
            <person name="Ndikumana S."/>
            <person name="Charron P."/>
            <person name="St-Onge C."/>
            <person name="Giorgi J."/>
            <person name="Grigoriev I.V."/>
            <person name="Roux C."/>
            <person name="Martin F.M."/>
            <person name="Corradi N."/>
        </authorList>
    </citation>
    <scope>NUCLEOTIDE SEQUENCE [LARGE SCALE GENOMIC DNA]</scope>
    <source>
        <strain evidence="1 4">A5</strain>
    </source>
</reference>
<comment type="caution">
    <text evidence="1">The sequence shown here is derived from an EMBL/GenBank/DDBJ whole genome shotgun (WGS) entry which is preliminary data.</text>
</comment>
<evidence type="ECO:0000313" key="2">
    <source>
        <dbReference type="EMBL" id="PKC64890.1"/>
    </source>
</evidence>